<evidence type="ECO:0000313" key="1">
    <source>
        <dbReference type="EMBL" id="RWY50233.1"/>
    </source>
</evidence>
<name>A0A444MLV5_9SPHI</name>
<sequence>MKPITLLAITVCLFTACQQKPKANSAKQPYELVINQDQIPTVSDITSPYQIETFRGITVPITLMNNSNDTLKYVNMSCSSDEIFSTNTDRVVLFRHGCEKNVLEVHSVPPHQSENIRIVLVVGKRSKGKERIRVGMCLVLVKKNNSWPSFEDISQHRGETIWSNKVQIP</sequence>
<proteinExistence type="predicted"/>
<organism evidence="1 2">
    <name type="scientific">Mucilaginibacter gilvus</name>
    <dbReference type="NCBI Taxonomy" id="2305909"/>
    <lineage>
        <taxon>Bacteria</taxon>
        <taxon>Pseudomonadati</taxon>
        <taxon>Bacteroidota</taxon>
        <taxon>Sphingobacteriia</taxon>
        <taxon>Sphingobacteriales</taxon>
        <taxon>Sphingobacteriaceae</taxon>
        <taxon>Mucilaginibacter</taxon>
    </lineage>
</organism>
<dbReference type="Proteomes" id="UP000286701">
    <property type="component" value="Unassembled WGS sequence"/>
</dbReference>
<dbReference type="RefSeq" id="WP_128534964.1">
    <property type="nucleotide sequence ID" value="NZ_SBIW01000007.1"/>
</dbReference>
<keyword evidence="2" id="KW-1185">Reference proteome</keyword>
<reference evidence="1 2" key="1">
    <citation type="submission" date="2019-01" db="EMBL/GenBank/DDBJ databases">
        <title>Mucilaginibacter antarcticum sp. nov., isolated from antarctic soil.</title>
        <authorList>
            <person name="Yan Y.-Q."/>
            <person name="Du Z.-J."/>
        </authorList>
    </citation>
    <scope>NUCLEOTIDE SEQUENCE [LARGE SCALE GENOMIC DNA]</scope>
    <source>
        <strain evidence="1 2">F01003</strain>
    </source>
</reference>
<comment type="caution">
    <text evidence="1">The sequence shown here is derived from an EMBL/GenBank/DDBJ whole genome shotgun (WGS) entry which is preliminary data.</text>
</comment>
<evidence type="ECO:0000313" key="2">
    <source>
        <dbReference type="Proteomes" id="UP000286701"/>
    </source>
</evidence>
<protein>
    <submittedName>
        <fullName evidence="1">Uncharacterized protein</fullName>
    </submittedName>
</protein>
<accession>A0A444MLV5</accession>
<dbReference type="EMBL" id="SBIW01000007">
    <property type="protein sequence ID" value="RWY50233.1"/>
    <property type="molecule type" value="Genomic_DNA"/>
</dbReference>
<dbReference type="PROSITE" id="PS51257">
    <property type="entry name" value="PROKAR_LIPOPROTEIN"/>
    <property type="match status" value="1"/>
</dbReference>
<dbReference type="OrthoDB" id="798935at2"/>
<dbReference type="AlphaFoldDB" id="A0A444MLV5"/>
<gene>
    <name evidence="1" type="ORF">EPL05_15910</name>
</gene>